<evidence type="ECO:0000313" key="2">
    <source>
        <dbReference type="EMBL" id="KAL3507325.1"/>
    </source>
</evidence>
<reference evidence="2 3" key="1">
    <citation type="submission" date="2024-11" db="EMBL/GenBank/DDBJ databases">
        <title>A near-complete genome assembly of Cinchona calisaya.</title>
        <authorList>
            <person name="Lian D.C."/>
            <person name="Zhao X.W."/>
            <person name="Wei L."/>
        </authorList>
    </citation>
    <scope>NUCLEOTIDE SEQUENCE [LARGE SCALE GENOMIC DNA]</scope>
    <source>
        <tissue evidence="2">Nenye</tissue>
    </source>
</reference>
<comment type="caution">
    <text evidence="2">The sequence shown here is derived from an EMBL/GenBank/DDBJ whole genome shotgun (WGS) entry which is preliminary data.</text>
</comment>
<feature type="transmembrane region" description="Helical" evidence="1">
    <location>
        <begin position="7"/>
        <end position="28"/>
    </location>
</feature>
<sequence length="97" mass="11242">MDPRAHFAIWLTSDVLFLLVLLCYFLGLGIRTVNKFSLQISSNMKFDFFTSFFAFGNDVVNVVICLLLEDLDDLSNVNWLPLEVVLEKYETQLIIFQ</sequence>
<keyword evidence="3" id="KW-1185">Reference proteome</keyword>
<gene>
    <name evidence="2" type="ORF">ACH5RR_032707</name>
</gene>
<keyword evidence="1" id="KW-0812">Transmembrane</keyword>
<keyword evidence="1" id="KW-0472">Membrane</keyword>
<feature type="transmembrane region" description="Helical" evidence="1">
    <location>
        <begin position="48"/>
        <end position="68"/>
    </location>
</feature>
<evidence type="ECO:0000313" key="3">
    <source>
        <dbReference type="Proteomes" id="UP001630127"/>
    </source>
</evidence>
<organism evidence="2 3">
    <name type="scientific">Cinchona calisaya</name>
    <dbReference type="NCBI Taxonomy" id="153742"/>
    <lineage>
        <taxon>Eukaryota</taxon>
        <taxon>Viridiplantae</taxon>
        <taxon>Streptophyta</taxon>
        <taxon>Embryophyta</taxon>
        <taxon>Tracheophyta</taxon>
        <taxon>Spermatophyta</taxon>
        <taxon>Magnoliopsida</taxon>
        <taxon>eudicotyledons</taxon>
        <taxon>Gunneridae</taxon>
        <taxon>Pentapetalae</taxon>
        <taxon>asterids</taxon>
        <taxon>lamiids</taxon>
        <taxon>Gentianales</taxon>
        <taxon>Rubiaceae</taxon>
        <taxon>Cinchonoideae</taxon>
        <taxon>Cinchoneae</taxon>
        <taxon>Cinchona</taxon>
    </lineage>
</organism>
<keyword evidence="1" id="KW-1133">Transmembrane helix</keyword>
<name>A0ABD2YN17_9GENT</name>
<dbReference type="Proteomes" id="UP001630127">
    <property type="component" value="Unassembled WGS sequence"/>
</dbReference>
<dbReference type="EMBL" id="JBJUIK010000013">
    <property type="protein sequence ID" value="KAL3507325.1"/>
    <property type="molecule type" value="Genomic_DNA"/>
</dbReference>
<protein>
    <submittedName>
        <fullName evidence="2">Uncharacterized protein</fullName>
    </submittedName>
</protein>
<dbReference type="AlphaFoldDB" id="A0ABD2YN17"/>
<evidence type="ECO:0000256" key="1">
    <source>
        <dbReference type="SAM" id="Phobius"/>
    </source>
</evidence>
<proteinExistence type="predicted"/>
<accession>A0ABD2YN17</accession>